<dbReference type="Proteomes" id="UP000724964">
    <property type="component" value="Unassembled WGS sequence"/>
</dbReference>
<name>A0ABS3AQJ1_9ACTN</name>
<proteinExistence type="predicted"/>
<evidence type="ECO:0000313" key="2">
    <source>
        <dbReference type="Proteomes" id="UP000724964"/>
    </source>
</evidence>
<accession>A0ABS3AQJ1</accession>
<evidence type="ECO:0000313" key="1">
    <source>
        <dbReference type="EMBL" id="MBN4059597.1"/>
    </source>
</evidence>
<dbReference type="Gene3D" id="2.30.30.110">
    <property type="match status" value="1"/>
</dbReference>
<dbReference type="SUPFAM" id="SSF50118">
    <property type="entry name" value="Cell growth inhibitor/plasmid maintenance toxic component"/>
    <property type="match status" value="1"/>
</dbReference>
<protein>
    <recommendedName>
        <fullName evidence="3">Transcriptional modulator of MazE/toxin, MazF</fullName>
    </recommendedName>
</protein>
<gene>
    <name evidence="1" type="ORF">JYT35_00600</name>
</gene>
<dbReference type="EMBL" id="JAFIUH010000006">
    <property type="protein sequence ID" value="MBN4059597.1"/>
    <property type="molecule type" value="Genomic_DNA"/>
</dbReference>
<reference evidence="1" key="1">
    <citation type="submission" date="2021-02" db="EMBL/GenBank/DDBJ databases">
        <title>Activity-based single-cell genomes from oceanic crustal fluid captures similar information to metagenomic and metatranscriptomic surveys with orders of magnitude less sampling.</title>
        <authorList>
            <person name="D'Angelo T.S."/>
            <person name="Orcutt B.N."/>
        </authorList>
    </citation>
    <scope>NUCLEOTIDE SEQUENCE [LARGE SCALE GENOMIC DNA]</scope>
    <source>
        <strain evidence="1">AH-315-J10</strain>
    </source>
</reference>
<dbReference type="InterPro" id="IPR011067">
    <property type="entry name" value="Plasmid_toxin/cell-grow_inhib"/>
</dbReference>
<keyword evidence="2" id="KW-1185">Reference proteome</keyword>
<evidence type="ECO:0008006" key="3">
    <source>
        <dbReference type="Google" id="ProtNLM"/>
    </source>
</evidence>
<organism evidence="1 2">
    <name type="scientific">Acidimicrobium ferrooxidans</name>
    <dbReference type="NCBI Taxonomy" id="53635"/>
    <lineage>
        <taxon>Bacteria</taxon>
        <taxon>Bacillati</taxon>
        <taxon>Actinomycetota</taxon>
        <taxon>Acidimicrobiia</taxon>
        <taxon>Acidimicrobiales</taxon>
        <taxon>Acidimicrobiaceae</taxon>
        <taxon>Acidimicrobium</taxon>
    </lineage>
</organism>
<comment type="caution">
    <text evidence="1">The sequence shown here is derived from an EMBL/GenBank/DDBJ whole genome shotgun (WGS) entry which is preliminary data.</text>
</comment>
<sequence length="99" mass="10514">MRGELQWAEVVHDDGTVKRRPVLELSALELTAPFVVPATTTVRGLPSEVSLSGYGVRGVLNTLAAGPIRRGSLVEVIGFVDQPLLDEVCAALAWTTGCL</sequence>